<dbReference type="Pfam" id="PF00196">
    <property type="entry name" value="GerE"/>
    <property type="match status" value="1"/>
</dbReference>
<dbReference type="AlphaFoldDB" id="A0A4R8FHN8"/>
<accession>A0A4R8FHN8</accession>
<dbReference type="PANTHER" id="PTHR44688">
    <property type="entry name" value="DNA-BINDING TRANSCRIPTIONAL ACTIVATOR DEVR_DOSR"/>
    <property type="match status" value="1"/>
</dbReference>
<sequence>MQIHVMQGGLESFLDRLQRATTLEDLYRATEDLRDRYGVFHVVYHWVNSVGERYGAGTYSTEWVDRYLDRDYLMIDPVIFGCYSRFHPVDWKELDWSTKASRAFLEDAIAHGLGNQGVSIPLHGPKGQFALFTVNDSCSDVSWDMFKQLNLRDLILIAHDFNKKALELEQAADPAPRAALSPRELSAMTLLAKGMSRAQAAQELSISEHTLRVYVETARHKLGALNTTHAVARALSAGLIVV</sequence>
<dbReference type="Gene3D" id="3.30.450.80">
    <property type="entry name" value="Transcription factor LuxR-like, autoinducer-binding domain"/>
    <property type="match status" value="1"/>
</dbReference>
<dbReference type="Pfam" id="PF03472">
    <property type="entry name" value="Autoind_bind"/>
    <property type="match status" value="1"/>
</dbReference>
<dbReference type="SUPFAM" id="SSF75516">
    <property type="entry name" value="Pheromone-binding domain of LuxR-like quorum-sensing transcription factors"/>
    <property type="match status" value="1"/>
</dbReference>
<dbReference type="SMART" id="SM00421">
    <property type="entry name" value="HTH_LUXR"/>
    <property type="match status" value="1"/>
</dbReference>
<dbReference type="GO" id="GO:0003677">
    <property type="term" value="F:DNA binding"/>
    <property type="evidence" value="ECO:0007669"/>
    <property type="project" value="UniProtKB-KW"/>
</dbReference>
<dbReference type="PANTHER" id="PTHR44688:SF16">
    <property type="entry name" value="DNA-BINDING TRANSCRIPTIONAL ACTIVATOR DEVR_DOSR"/>
    <property type="match status" value="1"/>
</dbReference>
<feature type="domain" description="HTH luxR-type" evidence="4">
    <location>
        <begin position="173"/>
        <end position="238"/>
    </location>
</feature>
<dbReference type="InterPro" id="IPR005143">
    <property type="entry name" value="TF_LuxR_autoind-bd_dom"/>
</dbReference>
<reference evidence="5 6" key="1">
    <citation type="submission" date="2019-03" db="EMBL/GenBank/DDBJ databases">
        <title>Genomic Encyclopedia of Type Strains, Phase IV (KMG-IV): sequencing the most valuable type-strain genomes for metagenomic binning, comparative biology and taxonomic classification.</title>
        <authorList>
            <person name="Goeker M."/>
        </authorList>
    </citation>
    <scope>NUCLEOTIDE SEQUENCE [LARGE SCALE GENOMIC DNA]</scope>
    <source>
        <strain evidence="5 6">JA181</strain>
    </source>
</reference>
<evidence type="ECO:0000313" key="5">
    <source>
        <dbReference type="EMBL" id="TDX25529.1"/>
    </source>
</evidence>
<dbReference type="CDD" id="cd06170">
    <property type="entry name" value="LuxR_C_like"/>
    <property type="match status" value="1"/>
</dbReference>
<proteinExistence type="predicted"/>
<keyword evidence="1" id="KW-0805">Transcription regulation</keyword>
<gene>
    <name evidence="5" type="ORF">EV657_11926</name>
</gene>
<dbReference type="Gene3D" id="1.10.10.10">
    <property type="entry name" value="Winged helix-like DNA-binding domain superfamily/Winged helix DNA-binding domain"/>
    <property type="match status" value="1"/>
</dbReference>
<keyword evidence="2" id="KW-0238">DNA-binding</keyword>
<dbReference type="InterPro" id="IPR016032">
    <property type="entry name" value="Sig_transdc_resp-reg_C-effctor"/>
</dbReference>
<keyword evidence="3" id="KW-0804">Transcription</keyword>
<dbReference type="EMBL" id="SOEB01000019">
    <property type="protein sequence ID" value="TDX25529.1"/>
    <property type="molecule type" value="Genomic_DNA"/>
</dbReference>
<dbReference type="Proteomes" id="UP000295484">
    <property type="component" value="Unassembled WGS sequence"/>
</dbReference>
<name>A0A4R8FHN8_9RHOB</name>
<protein>
    <submittedName>
        <fullName evidence="5">Regulatory LuxR family protein</fullName>
    </submittedName>
</protein>
<evidence type="ECO:0000313" key="6">
    <source>
        <dbReference type="Proteomes" id="UP000295484"/>
    </source>
</evidence>
<dbReference type="PROSITE" id="PS50043">
    <property type="entry name" value="HTH_LUXR_2"/>
    <property type="match status" value="1"/>
</dbReference>
<dbReference type="InterPro" id="IPR036388">
    <property type="entry name" value="WH-like_DNA-bd_sf"/>
</dbReference>
<dbReference type="PRINTS" id="PR00038">
    <property type="entry name" value="HTHLUXR"/>
</dbReference>
<evidence type="ECO:0000256" key="2">
    <source>
        <dbReference type="ARBA" id="ARBA00023125"/>
    </source>
</evidence>
<organism evidence="5 6">
    <name type="scientific">Rhodovulum visakhapatnamense</name>
    <dbReference type="NCBI Taxonomy" id="364297"/>
    <lineage>
        <taxon>Bacteria</taxon>
        <taxon>Pseudomonadati</taxon>
        <taxon>Pseudomonadota</taxon>
        <taxon>Alphaproteobacteria</taxon>
        <taxon>Rhodobacterales</taxon>
        <taxon>Paracoccaceae</taxon>
        <taxon>Rhodovulum</taxon>
    </lineage>
</organism>
<dbReference type="InterPro" id="IPR000792">
    <property type="entry name" value="Tscrpt_reg_LuxR_C"/>
</dbReference>
<evidence type="ECO:0000259" key="4">
    <source>
        <dbReference type="PROSITE" id="PS50043"/>
    </source>
</evidence>
<dbReference type="SUPFAM" id="SSF46894">
    <property type="entry name" value="C-terminal effector domain of the bipartite response regulators"/>
    <property type="match status" value="1"/>
</dbReference>
<evidence type="ECO:0000256" key="1">
    <source>
        <dbReference type="ARBA" id="ARBA00023015"/>
    </source>
</evidence>
<comment type="caution">
    <text evidence="5">The sequence shown here is derived from an EMBL/GenBank/DDBJ whole genome shotgun (WGS) entry which is preliminary data.</text>
</comment>
<evidence type="ECO:0000256" key="3">
    <source>
        <dbReference type="ARBA" id="ARBA00023163"/>
    </source>
</evidence>
<dbReference type="InterPro" id="IPR036693">
    <property type="entry name" value="TF_LuxR_autoind-bd_dom_sf"/>
</dbReference>
<dbReference type="GO" id="GO:0006355">
    <property type="term" value="P:regulation of DNA-templated transcription"/>
    <property type="evidence" value="ECO:0007669"/>
    <property type="project" value="InterPro"/>
</dbReference>